<dbReference type="Pfam" id="PF13524">
    <property type="entry name" value="Glyco_trans_1_2"/>
    <property type="match status" value="1"/>
</dbReference>
<dbReference type="Gene3D" id="3.40.50.2000">
    <property type="entry name" value="Glycogen Phosphorylase B"/>
    <property type="match status" value="1"/>
</dbReference>
<evidence type="ECO:0000313" key="4">
    <source>
        <dbReference type="Proteomes" id="UP000297239"/>
    </source>
</evidence>
<gene>
    <name evidence="3" type="ORF">EHQ18_07575</name>
</gene>
<dbReference type="RefSeq" id="WP_135633065.1">
    <property type="nucleotide sequence ID" value="NZ_RQFE01000014.1"/>
</dbReference>
<evidence type="ECO:0000259" key="2">
    <source>
        <dbReference type="Pfam" id="PF13524"/>
    </source>
</evidence>
<name>A0A6N4Q1A9_9LEPT</name>
<dbReference type="SUPFAM" id="SSF53756">
    <property type="entry name" value="UDP-Glycosyltransferase/glycogen phosphorylase"/>
    <property type="match status" value="1"/>
</dbReference>
<keyword evidence="1" id="KW-0812">Transmembrane</keyword>
<sequence length="378" mass="43936">MVKSFFFDYLIPRIGLPIYWLVKLFFLPYYAVFCFKYKKNRKEKSVLVLEAGVTGWQSIEFKELYQTASEFLGKDSVVKVEISKDLDYVSQIKSTILEHRPTHYFYDPRTGSQSWFEGFIQSLRVLRLFLRHGIIPIVLLTDFSYRTWRIQSIVVSTFRGCVISFLAFKEGYPLFPHSRVTSPALMPLSKATFDTFEGFKIKSKPKGKETNAQVKFIGSLYEPRTSFLNAVKDLLHKRKIELEIRGRVPGEPRRSDEEYWSVLGTTPIILTTAQQIDIALNDWKWIQQLTYRYLEAMAVGTLLIAPEVPGMRRFFIPGVHFVSYDTEEDAANKIEYYIHNPKERKLLSEKGAEKAEHLIKSNIYWLLIDSLLGSDSLT</sequence>
<organism evidence="3 4">
    <name type="scientific">Leptospira kanakyensis</name>
    <dbReference type="NCBI Taxonomy" id="2484968"/>
    <lineage>
        <taxon>Bacteria</taxon>
        <taxon>Pseudomonadati</taxon>
        <taxon>Spirochaetota</taxon>
        <taxon>Spirochaetia</taxon>
        <taxon>Leptospirales</taxon>
        <taxon>Leptospiraceae</taxon>
        <taxon>Leptospira</taxon>
    </lineage>
</organism>
<feature type="domain" description="Spore protein YkvP/CgeB glycosyl transferase-like" evidence="2">
    <location>
        <begin position="240"/>
        <end position="357"/>
    </location>
</feature>
<reference evidence="3" key="1">
    <citation type="journal article" date="2019" name="PLoS Negl. Trop. Dis.">
        <title>Revisiting the worldwide diversity of Leptospira species in the environment.</title>
        <authorList>
            <person name="Vincent A.T."/>
            <person name="Schiettekatte O."/>
            <person name="Bourhy P."/>
            <person name="Veyrier F.J."/>
            <person name="Picardeau M."/>
        </authorList>
    </citation>
    <scope>NUCLEOTIDE SEQUENCE [LARGE SCALE GENOMIC DNA]</scope>
    <source>
        <strain evidence="3">201800293</strain>
    </source>
</reference>
<keyword evidence="1" id="KW-1133">Transmembrane helix</keyword>
<accession>A0A6N4Q1A9</accession>
<dbReference type="AlphaFoldDB" id="A0A6N4Q1A9"/>
<dbReference type="Proteomes" id="UP000297239">
    <property type="component" value="Unassembled WGS sequence"/>
</dbReference>
<protein>
    <submittedName>
        <fullName evidence="3">Glycosyltransferase family 1 protein</fullName>
    </submittedName>
</protein>
<evidence type="ECO:0000313" key="3">
    <source>
        <dbReference type="EMBL" id="TGK71818.1"/>
    </source>
</evidence>
<keyword evidence="3" id="KW-0808">Transferase</keyword>
<evidence type="ECO:0000256" key="1">
    <source>
        <dbReference type="SAM" id="Phobius"/>
    </source>
</evidence>
<proteinExistence type="predicted"/>
<dbReference type="OrthoDB" id="505636at2"/>
<feature type="transmembrane region" description="Helical" evidence="1">
    <location>
        <begin position="16"/>
        <end position="35"/>
    </location>
</feature>
<dbReference type="InterPro" id="IPR055259">
    <property type="entry name" value="YkvP/CgeB_Glyco_trans-like"/>
</dbReference>
<keyword evidence="1" id="KW-0472">Membrane</keyword>
<dbReference type="GO" id="GO:0016740">
    <property type="term" value="F:transferase activity"/>
    <property type="evidence" value="ECO:0007669"/>
    <property type="project" value="UniProtKB-KW"/>
</dbReference>
<comment type="caution">
    <text evidence="3">The sequence shown here is derived from an EMBL/GenBank/DDBJ whole genome shotgun (WGS) entry which is preliminary data.</text>
</comment>
<keyword evidence="4" id="KW-1185">Reference proteome</keyword>
<dbReference type="EMBL" id="RQFF01000016">
    <property type="protein sequence ID" value="TGK71818.1"/>
    <property type="molecule type" value="Genomic_DNA"/>
</dbReference>